<organism evidence="1">
    <name type="scientific">Fagus sylvatica</name>
    <name type="common">Beechnut</name>
    <dbReference type="NCBI Taxonomy" id="28930"/>
    <lineage>
        <taxon>Eukaryota</taxon>
        <taxon>Viridiplantae</taxon>
        <taxon>Streptophyta</taxon>
        <taxon>Embryophyta</taxon>
        <taxon>Tracheophyta</taxon>
        <taxon>Spermatophyta</taxon>
        <taxon>Magnoliopsida</taxon>
        <taxon>eudicotyledons</taxon>
        <taxon>Gunneridae</taxon>
        <taxon>Pentapetalae</taxon>
        <taxon>rosids</taxon>
        <taxon>fabids</taxon>
        <taxon>Fagales</taxon>
        <taxon>Fagaceae</taxon>
        <taxon>Fagus</taxon>
    </lineage>
</organism>
<reference evidence="1" key="1">
    <citation type="submission" date="2018-02" db="EMBL/GenBank/DDBJ databases">
        <authorList>
            <person name="Cohen D.B."/>
            <person name="Kent A.D."/>
        </authorList>
    </citation>
    <scope>NUCLEOTIDE SEQUENCE</scope>
</reference>
<name>A0A2N9FEE1_FAGSY</name>
<evidence type="ECO:0000313" key="1">
    <source>
        <dbReference type="EMBL" id="SPC85475.1"/>
    </source>
</evidence>
<protein>
    <submittedName>
        <fullName evidence="1">Uncharacterized protein</fullName>
    </submittedName>
</protein>
<accession>A0A2N9FEE1</accession>
<dbReference type="EMBL" id="OIVN01000780">
    <property type="protein sequence ID" value="SPC85475.1"/>
    <property type="molecule type" value="Genomic_DNA"/>
</dbReference>
<dbReference type="AlphaFoldDB" id="A0A2N9FEE1"/>
<gene>
    <name evidence="1" type="ORF">FSB_LOCUS13357</name>
</gene>
<sequence>MGRGRDRRRLADLEVVSRWCVGFAISFAVVLGFADLRPEWLPVGLAVGQDVVAGGCVAVNGG</sequence>
<proteinExistence type="predicted"/>